<reference evidence="1 2" key="1">
    <citation type="journal article" date="2018" name="Front. Microbiol.">
        <title>Genome-Wide Analysis of Corynespora cassiicola Leaf Fall Disease Putative Effectors.</title>
        <authorList>
            <person name="Lopez D."/>
            <person name="Ribeiro S."/>
            <person name="Label P."/>
            <person name="Fumanal B."/>
            <person name="Venisse J.S."/>
            <person name="Kohler A."/>
            <person name="de Oliveira R.R."/>
            <person name="Labutti K."/>
            <person name="Lipzen A."/>
            <person name="Lail K."/>
            <person name="Bauer D."/>
            <person name="Ohm R.A."/>
            <person name="Barry K.W."/>
            <person name="Spatafora J."/>
            <person name="Grigoriev I.V."/>
            <person name="Martin F.M."/>
            <person name="Pujade-Renaud V."/>
        </authorList>
    </citation>
    <scope>NUCLEOTIDE SEQUENCE [LARGE SCALE GENOMIC DNA]</scope>
    <source>
        <strain evidence="1 2">Philippines</strain>
    </source>
</reference>
<protein>
    <recommendedName>
        <fullName evidence="3">F-box domain-containing protein</fullName>
    </recommendedName>
</protein>
<accession>A0A2T2N7U3</accession>
<evidence type="ECO:0000313" key="1">
    <source>
        <dbReference type="EMBL" id="PSN61507.1"/>
    </source>
</evidence>
<evidence type="ECO:0008006" key="3">
    <source>
        <dbReference type="Google" id="ProtNLM"/>
    </source>
</evidence>
<sequence length="279" mass="32411">MDQVSSNAQPFRFLDLPGEIRNRIYEYALASDSGQLDYRITLHLRFQDYNRLKETAVAKKENLIMRKRSIIPAPMHGKIEFNRLEYVCKQLHKETAGIELKYNEVVFTTWADHMSEFSVYCRYLYLYASRPFWVHASLLDDFLKLCDYSPRSKWLTSVVLCLNPNDCRTNNDVMSKFVKLAAQICVANPKLEVSPEFHQHQVFHQDLEVLLGLEVRLIRDFREALEAPELRPAQEHHGSLVHPEILESLEIQLDLGGPADPADPDRLVGLVCPWDQLDR</sequence>
<dbReference type="InterPro" id="IPR038883">
    <property type="entry name" value="AN11006-like"/>
</dbReference>
<dbReference type="AlphaFoldDB" id="A0A2T2N7U3"/>
<dbReference type="EMBL" id="KZ678144">
    <property type="protein sequence ID" value="PSN61507.1"/>
    <property type="molecule type" value="Genomic_DNA"/>
</dbReference>
<gene>
    <name evidence="1" type="ORF">BS50DRAFT_680913</name>
</gene>
<keyword evidence="2" id="KW-1185">Reference proteome</keyword>
<dbReference type="OrthoDB" id="4790878at2759"/>
<organism evidence="1 2">
    <name type="scientific">Corynespora cassiicola Philippines</name>
    <dbReference type="NCBI Taxonomy" id="1448308"/>
    <lineage>
        <taxon>Eukaryota</taxon>
        <taxon>Fungi</taxon>
        <taxon>Dikarya</taxon>
        <taxon>Ascomycota</taxon>
        <taxon>Pezizomycotina</taxon>
        <taxon>Dothideomycetes</taxon>
        <taxon>Pleosporomycetidae</taxon>
        <taxon>Pleosporales</taxon>
        <taxon>Corynesporascaceae</taxon>
        <taxon>Corynespora</taxon>
    </lineage>
</organism>
<dbReference type="Proteomes" id="UP000240883">
    <property type="component" value="Unassembled WGS sequence"/>
</dbReference>
<dbReference type="PANTHER" id="PTHR42085">
    <property type="entry name" value="F-BOX DOMAIN-CONTAINING PROTEIN"/>
    <property type="match status" value="1"/>
</dbReference>
<evidence type="ECO:0000313" key="2">
    <source>
        <dbReference type="Proteomes" id="UP000240883"/>
    </source>
</evidence>
<name>A0A2T2N7U3_CORCC</name>
<dbReference type="PANTHER" id="PTHR42085:SF1">
    <property type="entry name" value="F-BOX DOMAIN-CONTAINING PROTEIN"/>
    <property type="match status" value="1"/>
</dbReference>
<proteinExistence type="predicted"/>